<proteinExistence type="inferred from homology"/>
<keyword evidence="8" id="KW-1185">Reference proteome</keyword>
<dbReference type="Proteomes" id="UP001153620">
    <property type="component" value="Chromosome 3"/>
</dbReference>
<dbReference type="SUPFAM" id="SSF52540">
    <property type="entry name" value="P-loop containing nucleoside triphosphate hydrolases"/>
    <property type="match status" value="1"/>
</dbReference>
<dbReference type="Gene3D" id="3.40.50.300">
    <property type="entry name" value="P-loop containing nucleotide triphosphate hydrolases"/>
    <property type="match status" value="1"/>
</dbReference>
<dbReference type="InterPro" id="IPR015894">
    <property type="entry name" value="Guanylate-bd_N"/>
</dbReference>
<gene>
    <name evidence="7" type="ORF">CHIRRI_LOCUS11929</name>
</gene>
<keyword evidence="5" id="KW-0732">Signal</keyword>
<comment type="similarity">
    <text evidence="3">Belongs to the TRAFAC class dynamin-like GTPase superfamily. GB1/RHD3 GTPase family.</text>
</comment>
<evidence type="ECO:0000313" key="7">
    <source>
        <dbReference type="EMBL" id="CAG9809100.1"/>
    </source>
</evidence>
<keyword evidence="1" id="KW-0547">Nucleotide-binding</keyword>
<evidence type="ECO:0000313" key="8">
    <source>
        <dbReference type="Proteomes" id="UP001153620"/>
    </source>
</evidence>
<feature type="signal peptide" evidence="5">
    <location>
        <begin position="1"/>
        <end position="19"/>
    </location>
</feature>
<keyword evidence="4" id="KW-0175">Coiled coil</keyword>
<dbReference type="Pfam" id="PF02263">
    <property type="entry name" value="GBP"/>
    <property type="match status" value="1"/>
</dbReference>
<dbReference type="GO" id="GO:0005525">
    <property type="term" value="F:GTP binding"/>
    <property type="evidence" value="ECO:0007669"/>
    <property type="project" value="UniProtKB-KW"/>
</dbReference>
<reference evidence="7" key="1">
    <citation type="submission" date="2022-01" db="EMBL/GenBank/DDBJ databases">
        <authorList>
            <person name="King R."/>
        </authorList>
    </citation>
    <scope>NUCLEOTIDE SEQUENCE</scope>
</reference>
<sequence length="861" mass="100233">MKCLNYLILIVIYVVLIDAQSYDASDEEEANTEEIPTERTNVLETINVPKSQHTFGKPITVLGFTDDFNITVDYDNLRKLLLHPEVQNRKAVTVSIIGAFRKGKSFIMDYFLRFLYAKYKSINNMNEKNRNANWMGKPSDPLTGFSWKSGSERHTSGIVFWSDVFLYDALNGEKYAIYLIDTQGLFDTRTPLQENIKIFGLGTLISSLQIFNLNDVIQEDQLQYLQMATDYARFAVTENKAKGIKGIKAFQNLLFLMRDWKNVEEFNYGLEDGHRYLMDVLQIEDDQPQALQEVRMYIQSSFEKVYCFLMPHPGLKVINNKKYDGRFSEMSVDFRNELSNLVKWLFGPTNLKAKKVFNEELTSKKLFQYMQSYFEVFQMDAPEVESIYIATVSSHLKGLVDSYLTEFQNEISHQVALNSSDSIANLDSAYTTIKETILGKFKEAKKMGNEQQEEKFFKILSSKIDEFYKDFKKHAVNNHKAYVETVARAEQEKALFEQELDKVLHSNRTQLAKEIQELQEDYKNIEAQFATLKDNLEASRNELLQNVINDHSLSLEQIEQSKRTVEEAYQLKVREFELEERKRAELFERNLIEKQNEMYFREQALIEQGKKVEESLQKQEEMNNRNWEKEQAMKMEQIKFESMMEERRFAQENIRHAKEMEADQAAQMFEKEMMVLKMNSEEKLKEYELRAETIRQQSSMQTKAIAAENAKQQQMLQMEMYRIEQQSKLASNAQSQQNFQHLLQSVVQFAPLIASAGRSNNNPGMLQNQYGYSNPLMHSSYQNQHINSGMGSLGFNDMNSQITNGMGSMSYNNMNHQLTNGMDSMNYNNMNPQPEMNSQTYNNMNPQHTKIMSNGGQGSIY</sequence>
<organism evidence="7 8">
    <name type="scientific">Chironomus riparius</name>
    <dbReference type="NCBI Taxonomy" id="315576"/>
    <lineage>
        <taxon>Eukaryota</taxon>
        <taxon>Metazoa</taxon>
        <taxon>Ecdysozoa</taxon>
        <taxon>Arthropoda</taxon>
        <taxon>Hexapoda</taxon>
        <taxon>Insecta</taxon>
        <taxon>Pterygota</taxon>
        <taxon>Neoptera</taxon>
        <taxon>Endopterygota</taxon>
        <taxon>Diptera</taxon>
        <taxon>Nematocera</taxon>
        <taxon>Chironomoidea</taxon>
        <taxon>Chironomidae</taxon>
        <taxon>Chironominae</taxon>
        <taxon>Chironomus</taxon>
    </lineage>
</organism>
<dbReference type="PANTHER" id="PTHR10751">
    <property type="entry name" value="GUANYLATE BINDING PROTEIN"/>
    <property type="match status" value="1"/>
</dbReference>
<evidence type="ECO:0000256" key="4">
    <source>
        <dbReference type="SAM" id="Coils"/>
    </source>
</evidence>
<evidence type="ECO:0000256" key="5">
    <source>
        <dbReference type="SAM" id="SignalP"/>
    </source>
</evidence>
<protein>
    <recommendedName>
        <fullName evidence="6">GB1/RHD3-type G domain-containing protein</fullName>
    </recommendedName>
</protein>
<accession>A0A9N9WYQ3</accession>
<dbReference type="InterPro" id="IPR030386">
    <property type="entry name" value="G_GB1_RHD3_dom"/>
</dbReference>
<dbReference type="Gene3D" id="1.20.58.420">
    <property type="entry name" value="AHSP"/>
    <property type="match status" value="1"/>
</dbReference>
<feature type="coiled-coil region" evidence="4">
    <location>
        <begin position="640"/>
        <end position="697"/>
    </location>
</feature>
<dbReference type="InterPro" id="IPR027417">
    <property type="entry name" value="P-loop_NTPase"/>
</dbReference>
<evidence type="ECO:0000259" key="6">
    <source>
        <dbReference type="PROSITE" id="PS51715"/>
    </source>
</evidence>
<evidence type="ECO:0000256" key="1">
    <source>
        <dbReference type="ARBA" id="ARBA00022741"/>
    </source>
</evidence>
<feature type="domain" description="GB1/RHD3-type G" evidence="6">
    <location>
        <begin position="88"/>
        <end position="350"/>
    </location>
</feature>
<keyword evidence="2" id="KW-0342">GTP-binding</keyword>
<dbReference type="PROSITE" id="PS51715">
    <property type="entry name" value="G_GB1_RHD3"/>
    <property type="match status" value="1"/>
</dbReference>
<feature type="coiled-coil region" evidence="4">
    <location>
        <begin position="479"/>
        <end position="542"/>
    </location>
</feature>
<dbReference type="OrthoDB" id="7788754at2759"/>
<evidence type="ECO:0000256" key="2">
    <source>
        <dbReference type="ARBA" id="ARBA00023134"/>
    </source>
</evidence>
<feature type="chain" id="PRO_5040442134" description="GB1/RHD3-type G domain-containing protein" evidence="5">
    <location>
        <begin position="20"/>
        <end position="861"/>
    </location>
</feature>
<evidence type="ECO:0000256" key="3">
    <source>
        <dbReference type="PROSITE-ProRule" id="PRU01052"/>
    </source>
</evidence>
<reference evidence="7" key="2">
    <citation type="submission" date="2022-10" db="EMBL/GenBank/DDBJ databases">
        <authorList>
            <consortium name="ENA_rothamsted_submissions"/>
            <consortium name="culmorum"/>
            <person name="King R."/>
        </authorList>
    </citation>
    <scope>NUCLEOTIDE SEQUENCE</scope>
</reference>
<dbReference type="EMBL" id="OU895879">
    <property type="protein sequence ID" value="CAG9809100.1"/>
    <property type="molecule type" value="Genomic_DNA"/>
</dbReference>
<name>A0A9N9WYQ3_9DIPT</name>
<dbReference type="AlphaFoldDB" id="A0A9N9WYQ3"/>
<dbReference type="GO" id="GO:0003924">
    <property type="term" value="F:GTPase activity"/>
    <property type="evidence" value="ECO:0007669"/>
    <property type="project" value="InterPro"/>
</dbReference>